<evidence type="ECO:0000256" key="3">
    <source>
        <dbReference type="ARBA" id="ARBA00022679"/>
    </source>
</evidence>
<dbReference type="PROSITE" id="PS50887">
    <property type="entry name" value="GGDEF"/>
    <property type="match status" value="1"/>
</dbReference>
<name>A0A1M5AVY0_9BACT</name>
<evidence type="ECO:0000256" key="10">
    <source>
        <dbReference type="ARBA" id="ARBA00023118"/>
    </source>
</evidence>
<dbReference type="SUPFAM" id="SSF109604">
    <property type="entry name" value="HD-domain/PDEase-like"/>
    <property type="match status" value="1"/>
</dbReference>
<evidence type="ECO:0000256" key="11">
    <source>
        <dbReference type="ARBA" id="ARBA00032922"/>
    </source>
</evidence>
<dbReference type="Pfam" id="PF18211">
    <property type="entry name" value="Csm1_B"/>
    <property type="match status" value="1"/>
</dbReference>
<dbReference type="Proteomes" id="UP000184076">
    <property type="component" value="Unassembled WGS sequence"/>
</dbReference>
<dbReference type="GO" id="GO:0051607">
    <property type="term" value="P:defense response to virus"/>
    <property type="evidence" value="ECO:0007669"/>
    <property type="project" value="UniProtKB-KW"/>
</dbReference>
<dbReference type="AlphaFoldDB" id="A0A1M5AVY0"/>
<dbReference type="InterPro" id="IPR000160">
    <property type="entry name" value="GGDEF_dom"/>
</dbReference>
<keyword evidence="10" id="KW-0051">Antiviral defense</keyword>
<comment type="similarity">
    <text evidence="1">Belongs to the CRISPR-associated Cas10/Csm1 family.</text>
</comment>
<dbReference type="InterPro" id="IPR041062">
    <property type="entry name" value="Csm1_B"/>
</dbReference>
<dbReference type="NCBIfam" id="TIGR02578">
    <property type="entry name" value="cas_TM1811_Csm1"/>
    <property type="match status" value="1"/>
</dbReference>
<accession>A0A1M5AVY0</accession>
<dbReference type="CDD" id="cd09680">
    <property type="entry name" value="Cas10_III"/>
    <property type="match status" value="1"/>
</dbReference>
<dbReference type="InterPro" id="IPR013408">
    <property type="entry name" value="Cas10/Csm1"/>
</dbReference>
<keyword evidence="9" id="KW-0067">ATP-binding</keyword>
<sequence>MLSHEKRRSLCLAGLFHDLGKFKQRAERSEDRGKTHGEIGYRWLQGHYGENLVALGAKNHHASDEHVWEVNDFLVLYEADNCSASERRTTYDNKKDVSAVWQRDVPLASVFSRVRNPHEDDPHALPPPAFWELPRRIGPRLGWQPPKAEEGQNPSDAYGALWQGFELEFQALKACGNHHNVDSVMHLLEKYTGTVPSMTLRVRGTDDKETYRKHPDVSLFDHLKTTAAFTLCLADFCWEKYGDEWSRRPLKEEIAGAATWGEDAESPFLLVGGDLSGVQRFLYTISAKGALKSLKGRSFFLELFLEHAVDTVLESLGLFRCNVIFTGGGHFYLVAANTRKTEEALREVKGRLNRYLFHDFNGALELFLCWVPFRKADLKDVTEPWQRLSGALEEAKKRKGENFLAELLGEPQDPHPDCYTDKCQVCGREDRALEILAIRETAITVCEPCRDQYYLGDLLQQAARKGHLPVIYRWDREPEAIPRNRYIRIEDRFYQPAAGYFGRKHEELNRAADAVFHLNDWDLSHFQHPGSRPLFAGVYLPPEDAPRDLESMAERGFGMGRIGVVRMDVDRLGRIFSLSLPPGERTFSLTASLSRQLSLFFKYHINGILEGAEGYPEKTLLAGRPAGPRLTTVVYSGGDDLFLIGHWLDTLEAALDIQKAFAAFTANPFITISAGMAVGSPHEPVYRLADAAGEAERLAKRERREGAKTIAGRQSFTLLGRHVFPWKDSKKPDVAKVLEALKHLEPFVDVDGRSLKTRPHGLSKGFYYKLLQLVRRQRQDGVWLLPKLAYLFGRTKVDGSLEEHWGALKHYIFSSKADGWRHVEAALLILLMMMREGGSKP</sequence>
<keyword evidence="3" id="KW-0808">Transferase</keyword>
<dbReference type="GO" id="GO:0016740">
    <property type="term" value="F:transferase activity"/>
    <property type="evidence" value="ECO:0007669"/>
    <property type="project" value="UniProtKB-KW"/>
</dbReference>
<keyword evidence="7" id="KW-0378">Hydrolase</keyword>
<dbReference type="InterPro" id="IPR052117">
    <property type="entry name" value="Cas10/Csm1_subtype-III-A"/>
</dbReference>
<dbReference type="OrthoDB" id="9768769at2"/>
<evidence type="ECO:0000256" key="5">
    <source>
        <dbReference type="ARBA" id="ARBA00022741"/>
    </source>
</evidence>
<dbReference type="GO" id="GO:0005524">
    <property type="term" value="F:ATP binding"/>
    <property type="evidence" value="ECO:0007669"/>
    <property type="project" value="UniProtKB-KW"/>
</dbReference>
<proteinExistence type="inferred from homology"/>
<dbReference type="PANTHER" id="PTHR36528:SF1">
    <property type="entry name" value="CRISPR SYSTEM SINGLE-STRAND-SPECIFIC DEOXYRIBONUCLEASE CAS10_CSM1 (SUBTYPE III-A)"/>
    <property type="match status" value="1"/>
</dbReference>
<feature type="domain" description="GGDEF" evidence="12">
    <location>
        <begin position="560"/>
        <end position="715"/>
    </location>
</feature>
<dbReference type="InterPro" id="IPR043128">
    <property type="entry name" value="Rev_trsase/Diguanyl_cyclase"/>
</dbReference>
<organism evidence="13 14">
    <name type="scientific">Desulfacinum infernum DSM 9756</name>
    <dbReference type="NCBI Taxonomy" id="1121391"/>
    <lineage>
        <taxon>Bacteria</taxon>
        <taxon>Pseudomonadati</taxon>
        <taxon>Thermodesulfobacteriota</taxon>
        <taxon>Syntrophobacteria</taxon>
        <taxon>Syntrophobacterales</taxon>
        <taxon>Syntrophobacteraceae</taxon>
        <taxon>Desulfacinum</taxon>
    </lineage>
</organism>
<evidence type="ECO:0000256" key="1">
    <source>
        <dbReference type="ARBA" id="ARBA00005700"/>
    </source>
</evidence>
<evidence type="ECO:0000256" key="4">
    <source>
        <dbReference type="ARBA" id="ARBA00022722"/>
    </source>
</evidence>
<evidence type="ECO:0000256" key="7">
    <source>
        <dbReference type="ARBA" id="ARBA00022801"/>
    </source>
</evidence>
<evidence type="ECO:0000256" key="6">
    <source>
        <dbReference type="ARBA" id="ARBA00022759"/>
    </source>
</evidence>
<protein>
    <recommendedName>
        <fullName evidence="2">CRISPR system single-strand-specific deoxyribonuclease Cas10/Csm1 (subtype III-A)</fullName>
    </recommendedName>
    <alternativeName>
        <fullName evidence="11">Cyclic oligoadenylate synthase</fullName>
    </alternativeName>
</protein>
<dbReference type="GO" id="GO:0004527">
    <property type="term" value="F:exonuclease activity"/>
    <property type="evidence" value="ECO:0007669"/>
    <property type="project" value="UniProtKB-KW"/>
</dbReference>
<dbReference type="InterPro" id="IPR054767">
    <property type="entry name" value="Cas10-Cmr2_palm2"/>
</dbReference>
<dbReference type="PANTHER" id="PTHR36528">
    <property type="entry name" value="CRISPR SYSTEM SINGLE-STRAND-SPECIFIC DEOXYRIBONUCLEASE CAS10/CSM1 (SUBTYPE III-A)"/>
    <property type="match status" value="1"/>
</dbReference>
<dbReference type="Gene3D" id="1.10.3210.10">
    <property type="entry name" value="Hypothetical protein af1432"/>
    <property type="match status" value="1"/>
</dbReference>
<dbReference type="GO" id="GO:0004519">
    <property type="term" value="F:endonuclease activity"/>
    <property type="evidence" value="ECO:0007669"/>
    <property type="project" value="UniProtKB-KW"/>
</dbReference>
<evidence type="ECO:0000313" key="14">
    <source>
        <dbReference type="Proteomes" id="UP000184076"/>
    </source>
</evidence>
<keyword evidence="4" id="KW-0540">Nuclease</keyword>
<keyword evidence="5" id="KW-0547">Nucleotide-binding</keyword>
<keyword evidence="8" id="KW-0269">Exonuclease</keyword>
<evidence type="ECO:0000259" key="12">
    <source>
        <dbReference type="PROSITE" id="PS50887"/>
    </source>
</evidence>
<reference evidence="14" key="1">
    <citation type="submission" date="2016-11" db="EMBL/GenBank/DDBJ databases">
        <authorList>
            <person name="Varghese N."/>
            <person name="Submissions S."/>
        </authorList>
    </citation>
    <scope>NUCLEOTIDE SEQUENCE [LARGE SCALE GENOMIC DNA]</scope>
    <source>
        <strain evidence="14">DSM 9756</strain>
    </source>
</reference>
<keyword evidence="14" id="KW-1185">Reference proteome</keyword>
<dbReference type="STRING" id="1121391.SAMN02745206_01796"/>
<evidence type="ECO:0000256" key="8">
    <source>
        <dbReference type="ARBA" id="ARBA00022839"/>
    </source>
</evidence>
<gene>
    <name evidence="13" type="ORF">SAMN02745206_01796</name>
</gene>
<evidence type="ECO:0000256" key="9">
    <source>
        <dbReference type="ARBA" id="ARBA00022840"/>
    </source>
</evidence>
<evidence type="ECO:0000313" key="13">
    <source>
        <dbReference type="EMBL" id="SHF34082.1"/>
    </source>
</evidence>
<keyword evidence="6" id="KW-0255">Endonuclease</keyword>
<dbReference type="RefSeq" id="WP_073038656.1">
    <property type="nucleotide sequence ID" value="NZ_FQVB01000015.1"/>
</dbReference>
<dbReference type="Gene3D" id="3.30.70.270">
    <property type="match status" value="1"/>
</dbReference>
<dbReference type="EMBL" id="FQVB01000015">
    <property type="protein sequence ID" value="SHF34082.1"/>
    <property type="molecule type" value="Genomic_DNA"/>
</dbReference>
<evidence type="ECO:0000256" key="2">
    <source>
        <dbReference type="ARBA" id="ARBA00014333"/>
    </source>
</evidence>
<dbReference type="Pfam" id="PF22335">
    <property type="entry name" value="Cas10-Cmr2_palm2"/>
    <property type="match status" value="1"/>
</dbReference>